<name>A0A5C9AW56_ECOLX</name>
<dbReference type="Proteomes" id="UP000321461">
    <property type="component" value="Unassembled WGS sequence"/>
</dbReference>
<evidence type="ECO:0000313" key="1">
    <source>
        <dbReference type="EMBL" id="TXT03318.1"/>
    </source>
</evidence>
<feature type="non-terminal residue" evidence="1">
    <location>
        <position position="103"/>
    </location>
</feature>
<proteinExistence type="predicted"/>
<accession>A0A5C9AW56</accession>
<reference evidence="1 2" key="1">
    <citation type="submission" date="2019-08" db="EMBL/GenBank/DDBJ databases">
        <title>Whole genome analysis of cultivated E. coli strains isolated from CD patients and healthy donors.</title>
        <authorList>
            <person name="Siniagina M.N."/>
            <person name="Markelova M.I."/>
            <person name="Laikov A.V."/>
            <person name="Boulygina E.A."/>
            <person name="Khusnutdinova D.R."/>
            <person name="Kharchenko A."/>
            <person name="Grigoryeva T.V."/>
        </authorList>
    </citation>
    <scope>NUCLEOTIDE SEQUENCE [LARGE SCALE GENOMIC DNA]</scope>
    <source>
        <strain evidence="1 2">3_77_5</strain>
    </source>
</reference>
<dbReference type="AlphaFoldDB" id="A0A5C9AW56"/>
<gene>
    <name evidence="1" type="ORF">FWK02_02515</name>
</gene>
<organism evidence="1 2">
    <name type="scientific">Escherichia coli</name>
    <dbReference type="NCBI Taxonomy" id="562"/>
    <lineage>
        <taxon>Bacteria</taxon>
        <taxon>Pseudomonadati</taxon>
        <taxon>Pseudomonadota</taxon>
        <taxon>Gammaproteobacteria</taxon>
        <taxon>Enterobacterales</taxon>
        <taxon>Enterobacteriaceae</taxon>
        <taxon>Escherichia</taxon>
    </lineage>
</organism>
<comment type="caution">
    <text evidence="1">The sequence shown here is derived from an EMBL/GenBank/DDBJ whole genome shotgun (WGS) entry which is preliminary data.</text>
</comment>
<sequence>MAFVTDIRLEDNAIAAPATAQVMAQRLGSVLRKRYEEFIHKRECAPGQADYDVKMASRALAAFTMYQLGCVDDKYAGESVCDSSEDGGIDGIAINHNEKIVVV</sequence>
<evidence type="ECO:0000313" key="2">
    <source>
        <dbReference type="Proteomes" id="UP000321461"/>
    </source>
</evidence>
<protein>
    <submittedName>
        <fullName evidence="1">Uncharacterized protein</fullName>
    </submittedName>
</protein>
<dbReference type="EMBL" id="VSBS01000042">
    <property type="protein sequence ID" value="TXT03318.1"/>
    <property type="molecule type" value="Genomic_DNA"/>
</dbReference>